<keyword evidence="7" id="KW-0807">Transducer</keyword>
<keyword evidence="4 8" id="KW-0812">Transmembrane</keyword>
<dbReference type="PROSITE" id="PS50262">
    <property type="entry name" value="G_PROTEIN_RECEP_F1_2"/>
    <property type="match status" value="1"/>
</dbReference>
<dbReference type="PRINTS" id="PR00245">
    <property type="entry name" value="OLFACTORYR"/>
</dbReference>
<evidence type="ECO:0000256" key="1">
    <source>
        <dbReference type="ARBA" id="ARBA00004651"/>
    </source>
</evidence>
<dbReference type="Gene3D" id="1.20.1070.10">
    <property type="entry name" value="Rhodopsin 7-helix transmembrane proteins"/>
    <property type="match status" value="1"/>
</dbReference>
<organism evidence="10">
    <name type="scientific">Ambystoma tigrinum</name>
    <name type="common">Eastern tiger salamander</name>
    <dbReference type="NCBI Taxonomy" id="8305"/>
    <lineage>
        <taxon>Eukaryota</taxon>
        <taxon>Metazoa</taxon>
        <taxon>Chordata</taxon>
        <taxon>Craniata</taxon>
        <taxon>Vertebrata</taxon>
        <taxon>Euteleostomi</taxon>
        <taxon>Amphibia</taxon>
        <taxon>Batrachia</taxon>
        <taxon>Caudata</taxon>
        <taxon>Salamandroidea</taxon>
        <taxon>Ambystomatidae</taxon>
        <taxon>Ambystoma</taxon>
    </lineage>
</organism>
<feature type="non-terminal residue" evidence="10">
    <location>
        <position position="162"/>
    </location>
</feature>
<dbReference type="AlphaFoldDB" id="Q6JH51"/>
<evidence type="ECO:0000256" key="2">
    <source>
        <dbReference type="ARBA" id="ARBA00022475"/>
    </source>
</evidence>
<dbReference type="PANTHER" id="PTHR26453">
    <property type="entry name" value="OLFACTORY RECEPTOR"/>
    <property type="match status" value="1"/>
</dbReference>
<keyword evidence="10" id="KW-0675">Receptor</keyword>
<feature type="transmembrane region" description="Helical" evidence="8">
    <location>
        <begin position="71"/>
        <end position="93"/>
    </location>
</feature>
<keyword evidence="2" id="KW-1003">Cell membrane</keyword>
<evidence type="ECO:0000256" key="3">
    <source>
        <dbReference type="ARBA" id="ARBA00022606"/>
    </source>
</evidence>
<dbReference type="GO" id="GO:0005886">
    <property type="term" value="C:plasma membrane"/>
    <property type="evidence" value="ECO:0007669"/>
    <property type="project" value="UniProtKB-SubCell"/>
</dbReference>
<dbReference type="EMBL" id="AY485186">
    <property type="protein sequence ID" value="AAR22994.1"/>
    <property type="molecule type" value="mRNA"/>
</dbReference>
<dbReference type="GO" id="GO:0004984">
    <property type="term" value="F:olfactory receptor activity"/>
    <property type="evidence" value="ECO:0007669"/>
    <property type="project" value="InterPro"/>
</dbReference>
<protein>
    <submittedName>
        <fullName evidence="10">Olfactory receptor</fullName>
    </submittedName>
</protein>
<feature type="domain" description="G-protein coupled receptors family 1 profile" evidence="9">
    <location>
        <begin position="1"/>
        <end position="126"/>
    </location>
</feature>
<proteinExistence type="evidence at transcript level"/>
<evidence type="ECO:0000256" key="4">
    <source>
        <dbReference type="ARBA" id="ARBA00022692"/>
    </source>
</evidence>
<keyword evidence="6 8" id="KW-0472">Membrane</keyword>
<name>Q6JH51_AMBTI</name>
<dbReference type="InterPro" id="IPR017452">
    <property type="entry name" value="GPCR_Rhodpsn_7TM"/>
</dbReference>
<evidence type="ECO:0000259" key="9">
    <source>
        <dbReference type="PROSITE" id="PS50262"/>
    </source>
</evidence>
<evidence type="ECO:0000256" key="8">
    <source>
        <dbReference type="SAM" id="Phobius"/>
    </source>
</evidence>
<evidence type="ECO:0000256" key="7">
    <source>
        <dbReference type="ARBA" id="ARBA00023224"/>
    </source>
</evidence>
<evidence type="ECO:0000313" key="10">
    <source>
        <dbReference type="EMBL" id="AAR22994.1"/>
    </source>
</evidence>
<feature type="non-terminal residue" evidence="10">
    <location>
        <position position="1"/>
    </location>
</feature>
<keyword evidence="5 8" id="KW-1133">Transmembrane helix</keyword>
<evidence type="ECO:0000256" key="6">
    <source>
        <dbReference type="ARBA" id="ARBA00023136"/>
    </source>
</evidence>
<feature type="transmembrane region" description="Helical" evidence="8">
    <location>
        <begin position="114"/>
        <end position="134"/>
    </location>
</feature>
<sequence>CNPLSYQLIINKLVCIRLIVATWVAGFLFAIVTVSFTMTVPICGHYKIDHIVCEAARVLSLACEDIRIAKAGIFVSGLMVLVSPLLLIIFTYFRIICTILRMQIAASRQKAFSTCGSHLTVVTLFYGTTIAIYMSPRSMISRQMKRLLSSMLGTPMLNPYIG</sequence>
<dbReference type="InterPro" id="IPR000725">
    <property type="entry name" value="Olfact_rcpt"/>
</dbReference>
<dbReference type="SUPFAM" id="SSF81321">
    <property type="entry name" value="Family A G protein-coupled receptor-like"/>
    <property type="match status" value="1"/>
</dbReference>
<dbReference type="GO" id="GO:0007186">
    <property type="term" value="P:G protein-coupled receptor signaling pathway"/>
    <property type="evidence" value="ECO:0007669"/>
    <property type="project" value="InterPro"/>
</dbReference>
<accession>Q6JH51</accession>
<comment type="subcellular location">
    <subcellularLocation>
        <location evidence="1">Cell membrane</location>
        <topology evidence="1">Multi-pass membrane protein</topology>
    </subcellularLocation>
</comment>
<evidence type="ECO:0000256" key="5">
    <source>
        <dbReference type="ARBA" id="ARBA00022989"/>
    </source>
</evidence>
<feature type="transmembrane region" description="Helical" evidence="8">
    <location>
        <begin position="14"/>
        <end position="36"/>
    </location>
</feature>
<keyword evidence="3" id="KW-0716">Sensory transduction</keyword>
<reference evidence="10" key="1">
    <citation type="submission" date="2003-11" db="EMBL/GenBank/DDBJ databases">
        <title>Olfactory Receptor Gene Expression in Tiger Salamander Olfactory Epithelium.</title>
        <authorList>
            <person name="Marchand J.E."/>
            <person name="Yang X."/>
            <person name="Chikaraishi D."/>
            <person name="Krieger J."/>
            <person name="Breer H."/>
            <person name="Kauer J.S."/>
        </authorList>
    </citation>
    <scope>NUCLEOTIDE SEQUENCE</scope>
    <source>
        <tissue evidence="10">Olfactory epithelium</tissue>
    </source>
</reference>
<dbReference type="Pfam" id="PF13853">
    <property type="entry name" value="7tm_4"/>
    <property type="match status" value="1"/>
</dbReference>